<proteinExistence type="predicted"/>
<evidence type="ECO:0000259" key="1">
    <source>
        <dbReference type="Pfam" id="PF14214"/>
    </source>
</evidence>
<dbReference type="PANTHER" id="PTHR45786">
    <property type="entry name" value="DNA BINDING PROTEIN-LIKE"/>
    <property type="match status" value="1"/>
</dbReference>
<dbReference type="InterPro" id="IPR025476">
    <property type="entry name" value="Helitron_helicase-like"/>
</dbReference>
<name>A0ABD2WI45_9HYME</name>
<accession>A0ABD2WI45</accession>
<keyword evidence="3" id="KW-1185">Reference proteome</keyword>
<evidence type="ECO:0000313" key="2">
    <source>
        <dbReference type="EMBL" id="KAL3392379.1"/>
    </source>
</evidence>
<reference evidence="2 3" key="1">
    <citation type="journal article" date="2024" name="bioRxiv">
        <title>A reference genome for Trichogramma kaykai: A tiny desert-dwelling parasitoid wasp with competing sex-ratio distorters.</title>
        <authorList>
            <person name="Culotta J."/>
            <person name="Lindsey A.R."/>
        </authorList>
    </citation>
    <scope>NUCLEOTIDE SEQUENCE [LARGE SCALE GENOMIC DNA]</scope>
    <source>
        <strain evidence="2 3">KSX58</strain>
    </source>
</reference>
<gene>
    <name evidence="2" type="ORF">TKK_013201</name>
</gene>
<evidence type="ECO:0000313" key="3">
    <source>
        <dbReference type="Proteomes" id="UP001627154"/>
    </source>
</evidence>
<protein>
    <recommendedName>
        <fullName evidence="1">Helitron helicase-like domain-containing protein</fullName>
    </recommendedName>
</protein>
<dbReference type="EMBL" id="JBJJXI010000106">
    <property type="protein sequence ID" value="KAL3392379.1"/>
    <property type="molecule type" value="Genomic_DNA"/>
</dbReference>
<feature type="domain" description="Helitron helicase-like" evidence="1">
    <location>
        <begin position="1"/>
        <end position="165"/>
    </location>
</feature>
<dbReference type="PANTHER" id="PTHR45786:SF74">
    <property type="entry name" value="ATP-DEPENDENT DNA HELICASE"/>
    <property type="match status" value="1"/>
</dbReference>
<dbReference type="Pfam" id="PF14214">
    <property type="entry name" value="Helitron_like_N"/>
    <property type="match status" value="1"/>
</dbReference>
<organism evidence="2 3">
    <name type="scientific">Trichogramma kaykai</name>
    <dbReference type="NCBI Taxonomy" id="54128"/>
    <lineage>
        <taxon>Eukaryota</taxon>
        <taxon>Metazoa</taxon>
        <taxon>Ecdysozoa</taxon>
        <taxon>Arthropoda</taxon>
        <taxon>Hexapoda</taxon>
        <taxon>Insecta</taxon>
        <taxon>Pterygota</taxon>
        <taxon>Neoptera</taxon>
        <taxon>Endopterygota</taxon>
        <taxon>Hymenoptera</taxon>
        <taxon>Apocrita</taxon>
        <taxon>Proctotrupomorpha</taxon>
        <taxon>Chalcidoidea</taxon>
        <taxon>Trichogrammatidae</taxon>
        <taxon>Trichogramma</taxon>
    </lineage>
</organism>
<comment type="caution">
    <text evidence="2">The sequence shown here is derived from an EMBL/GenBank/DDBJ whole genome shotgun (WGS) entry which is preliminary data.</text>
</comment>
<dbReference type="Proteomes" id="UP001627154">
    <property type="component" value="Unassembled WGS sequence"/>
</dbReference>
<dbReference type="AlphaFoldDB" id="A0ABD2WI45"/>
<sequence>MRRITQQYVIDAWIKVEHSKLYFIRKGQAKLRTHMYRGLIDYLTNKSEKENTKIGKMVILPSSFTGSPRACRENYLDSMIVLQVKGKPDLFITMTCNPAWKEIVENIEEHEIVADRPDVVVRVFHEKMQMLLNDLTKCHIFGEAVAFTYDIEFQKRGLPHVYLLLWLSSSNKVRNSTDVDRIISAEIPDEIMYPRLYQIVKKHMIHGPCGYQNESAPCMDVEKNECTKNFPKKYISTTMFNTNSYPLYGRRRDNRTIIFKSKGRIQ</sequence>